<protein>
    <submittedName>
        <fullName evidence="1">Uncharacterized protein</fullName>
    </submittedName>
</protein>
<keyword evidence="2" id="KW-1185">Reference proteome</keyword>
<gene>
    <name evidence="1" type="ORF">WBA_LOCUS6569</name>
</gene>
<dbReference type="Proteomes" id="UP000270924">
    <property type="component" value="Unassembled WGS sequence"/>
</dbReference>
<evidence type="ECO:0000313" key="1">
    <source>
        <dbReference type="EMBL" id="VDM13183.1"/>
    </source>
</evidence>
<proteinExistence type="predicted"/>
<sequence>MRLKGKLQEAETKNGNGRVYPKEVLMRESQKYAEGPIKQNNALGELDHPEASVINLSNVSHNIKRIWWENNDLMGELELLNTPSGKIAQELVMAGVPLGISSRGMGSVKQLGETVEVQDDYELLCWDLVSVPSTPGAYFKLNENKEYTNNLKYARIHELITDIICTNTGVCPLC</sequence>
<evidence type="ECO:0000313" key="2">
    <source>
        <dbReference type="Proteomes" id="UP000270924"/>
    </source>
</evidence>
<dbReference type="OrthoDB" id="547106at2759"/>
<dbReference type="Pfam" id="PF03420">
    <property type="entry name" value="Peptidase_S77"/>
    <property type="match status" value="1"/>
</dbReference>
<organism evidence="1 2">
    <name type="scientific">Wuchereria bancrofti</name>
    <dbReference type="NCBI Taxonomy" id="6293"/>
    <lineage>
        <taxon>Eukaryota</taxon>
        <taxon>Metazoa</taxon>
        <taxon>Ecdysozoa</taxon>
        <taxon>Nematoda</taxon>
        <taxon>Chromadorea</taxon>
        <taxon>Rhabditida</taxon>
        <taxon>Spirurina</taxon>
        <taxon>Spiruromorpha</taxon>
        <taxon>Filarioidea</taxon>
        <taxon>Onchocercidae</taxon>
        <taxon>Wuchereria</taxon>
    </lineage>
</organism>
<name>A0A3P7DUH4_WUCBA</name>
<dbReference type="InParanoid" id="A0A3P7DUH4"/>
<dbReference type="AlphaFoldDB" id="A0A3P7DUH4"/>
<dbReference type="EMBL" id="UYWW01003986">
    <property type="protein sequence ID" value="VDM13183.1"/>
    <property type="molecule type" value="Genomic_DNA"/>
</dbReference>
<dbReference type="InterPro" id="IPR005082">
    <property type="entry name" value="Peptidase_U9_T4_prohead"/>
</dbReference>
<accession>A0A3P7DUH4</accession>
<reference evidence="1 2" key="1">
    <citation type="submission" date="2018-11" db="EMBL/GenBank/DDBJ databases">
        <authorList>
            <consortium name="Pathogen Informatics"/>
        </authorList>
    </citation>
    <scope>NUCLEOTIDE SEQUENCE [LARGE SCALE GENOMIC DNA]</scope>
</reference>